<organism evidence="2 3">
    <name type="scientific">Thermoanaerobacterium thermosaccharolyticum (strain ATCC 7956 / DSM 571 / NCIMB 9385 / NCA 3814 / NCTC 13789 / WDCM 00135 / 2032)</name>
    <name type="common">Clostridium thermosaccharolyticum</name>
    <dbReference type="NCBI Taxonomy" id="580327"/>
    <lineage>
        <taxon>Bacteria</taxon>
        <taxon>Bacillati</taxon>
        <taxon>Bacillota</taxon>
        <taxon>Clostridia</taxon>
        <taxon>Thermoanaerobacterales</taxon>
        <taxon>Thermoanaerobacteraceae</taxon>
        <taxon>Thermoanaerobacterium</taxon>
    </lineage>
</organism>
<dbReference type="AlphaFoldDB" id="D9TTP2"/>
<keyword evidence="3" id="KW-1185">Reference proteome</keyword>
<name>D9TTP2_THETC</name>
<dbReference type="OrthoDB" id="9791625at2"/>
<evidence type="ECO:0000313" key="3">
    <source>
        <dbReference type="Proteomes" id="UP000001626"/>
    </source>
</evidence>
<keyword evidence="1" id="KW-0472">Membrane</keyword>
<dbReference type="Gene3D" id="1.20.120.1760">
    <property type="match status" value="1"/>
</dbReference>
<dbReference type="HOGENOM" id="CLU_1991635_0_0_9"/>
<accession>D9TTP2</accession>
<dbReference type="Proteomes" id="UP000001626">
    <property type="component" value="Chromosome"/>
</dbReference>
<keyword evidence="1" id="KW-1133">Transmembrane helix</keyword>
<dbReference type="STRING" id="580327.Tthe_2475"/>
<feature type="transmembrane region" description="Helical" evidence="1">
    <location>
        <begin position="37"/>
        <end position="55"/>
    </location>
</feature>
<dbReference type="KEGG" id="ttm:Tthe_2475"/>
<dbReference type="InterPro" id="IPR043130">
    <property type="entry name" value="CDP-OH_PTrfase_TM_dom"/>
</dbReference>
<proteinExistence type="predicted"/>
<dbReference type="RefSeq" id="WP_013298889.1">
    <property type="nucleotide sequence ID" value="NC_014410.1"/>
</dbReference>
<dbReference type="GeneID" id="93865274"/>
<reference evidence="2 3" key="1">
    <citation type="submission" date="2010-08" db="EMBL/GenBank/DDBJ databases">
        <title>Complete sequence of Thermoanaerobacterium thermosaccharolyticum DSM 571.</title>
        <authorList>
            <consortium name="US DOE Joint Genome Institute"/>
            <person name="Lucas S."/>
            <person name="Copeland A."/>
            <person name="Lapidus A."/>
            <person name="Cheng J.-F."/>
            <person name="Bruce D."/>
            <person name="Goodwin L."/>
            <person name="Pitluck S."/>
            <person name="Teshima H."/>
            <person name="Detter J.C."/>
            <person name="Han C."/>
            <person name="Tapia R."/>
            <person name="Land M."/>
            <person name="Hauser L."/>
            <person name="Chang Y.-J."/>
            <person name="Jeffries C."/>
            <person name="Kyrpides N."/>
            <person name="Ivanova N."/>
            <person name="Mikhailova N."/>
            <person name="Hemme C.L."/>
            <person name="Woyke T."/>
        </authorList>
    </citation>
    <scope>NUCLEOTIDE SEQUENCE [LARGE SCALE GENOMIC DNA]</scope>
    <source>
        <strain evidence="3">ATCC 7956 / DSM 571 / NCIMB 9385 / NCA 3814 / NCTC 13789 / WDCM 00135 / 2032</strain>
    </source>
</reference>
<evidence type="ECO:0000313" key="2">
    <source>
        <dbReference type="EMBL" id="ADL69932.1"/>
    </source>
</evidence>
<evidence type="ECO:0008006" key="4">
    <source>
        <dbReference type="Google" id="ProtNLM"/>
    </source>
</evidence>
<protein>
    <recommendedName>
        <fullName evidence="4">CDP-alcohol phosphatidyltransferase</fullName>
    </recommendedName>
</protein>
<feature type="transmembrane region" description="Helical" evidence="1">
    <location>
        <begin position="6"/>
        <end position="25"/>
    </location>
</feature>
<evidence type="ECO:0000256" key="1">
    <source>
        <dbReference type="SAM" id="Phobius"/>
    </source>
</evidence>
<dbReference type="EMBL" id="CP002171">
    <property type="protein sequence ID" value="ADL69932.1"/>
    <property type="molecule type" value="Genomic_DNA"/>
</dbReference>
<dbReference type="eggNOG" id="COG0558">
    <property type="taxonomic scope" value="Bacteria"/>
</dbReference>
<keyword evidence="1" id="KW-0812">Transmembrane</keyword>
<sequence length="125" mass="13739">MPALKITANMLTIGRAGIEVIIGLLGILKGKLALKNVALLLIAVWFSDVASGFLARSLKVKIRDWIGEHDLYADMTVSTGVLYYLTSCRYILVGVGCAIFIISTVLMYHFHSIALAEDYRLSLMC</sequence>
<gene>
    <name evidence="2" type="ordered locus">Tthe_2475</name>
</gene>
<feature type="transmembrane region" description="Helical" evidence="1">
    <location>
        <begin position="90"/>
        <end position="110"/>
    </location>
</feature>